<comment type="caution">
    <text evidence="7">The sequence shown here is derived from an EMBL/GenBank/DDBJ whole genome shotgun (WGS) entry which is preliminary data.</text>
</comment>
<dbReference type="GO" id="GO:0008233">
    <property type="term" value="F:peptidase activity"/>
    <property type="evidence" value="ECO:0007669"/>
    <property type="project" value="UniProtKB-KW"/>
</dbReference>
<feature type="transmembrane region" description="Helical" evidence="5">
    <location>
        <begin position="141"/>
        <end position="165"/>
    </location>
</feature>
<feature type="transmembrane region" description="Helical" evidence="5">
    <location>
        <begin position="286"/>
        <end position="310"/>
    </location>
</feature>
<feature type="transmembrane region" description="Helical" evidence="5">
    <location>
        <begin position="172"/>
        <end position="203"/>
    </location>
</feature>
<accession>A0ABD6DRS5</accession>
<dbReference type="EMBL" id="JBHUDP010000001">
    <property type="protein sequence ID" value="MFD1684987.1"/>
    <property type="molecule type" value="Genomic_DNA"/>
</dbReference>
<organism evidence="7 8">
    <name type="scientific">Halobellus litoreus</name>
    <dbReference type="NCBI Taxonomy" id="755310"/>
    <lineage>
        <taxon>Archaea</taxon>
        <taxon>Methanobacteriati</taxon>
        <taxon>Methanobacteriota</taxon>
        <taxon>Stenosarchaea group</taxon>
        <taxon>Halobacteria</taxon>
        <taxon>Halobacteriales</taxon>
        <taxon>Haloferacaceae</taxon>
        <taxon>Halobellus</taxon>
    </lineage>
</organism>
<sequence>MESLPAELLLRVGVVAALLFSLGVVFVVDRPSTFGARLRRRFVLGVPWGTLVSAGFVLAVYLFLQGGYEYWYSPVTIPFRAWSYLYPLGIASAAFSHSGAGHLIGNLVGTLTLAPLAEYAWGHFPRERGSQSFGSLRTNPYVRAFAVFPAAVLVVGLLTSIFAIGPIIGFSGVVFAFAGVALVNYPLGTVVALASGGALRLVYNTLRTPVLTASGRPGYITPWWADIAIQGHALGLLIGVLLGLVVVRARSRDARPSARRLWLGTILVAVEQSLWAVYWFRGGETYVLYRAVGVMLVAALALVVAFAVVARDDPLFTRALGGDSEVQRASASRTKTGDSGAVRNWQVAAVVLLLSTAAVAGPAVPANLFTASSGELPGEERTVRDYEVTYAEDVENGLVAVVDVEAFGETTAVNTSGVIVRSERRGIWTTAVTKGRLAFDGQVAVRLGGVGWRETVYAERDGWNVLGNGTAYRVALGDNESGRVVYTSDPVTAAPTLANRNVSVVPTRNGYFLRVDRGNQSLSAQMPAKNESVTVNGLTFTRNESRVFVTYDGTRLQLLAKESYE</sequence>
<dbReference type="Gene3D" id="1.20.1540.10">
    <property type="entry name" value="Rhomboid-like"/>
    <property type="match status" value="1"/>
</dbReference>
<proteinExistence type="predicted"/>
<keyword evidence="7" id="KW-0645">Protease</keyword>
<dbReference type="GO" id="GO:0016020">
    <property type="term" value="C:membrane"/>
    <property type="evidence" value="ECO:0007669"/>
    <property type="project" value="UniProtKB-SubCell"/>
</dbReference>
<keyword evidence="7" id="KW-0378">Hydrolase</keyword>
<gene>
    <name evidence="7" type="ORF">ACFSAS_05110</name>
</gene>
<reference evidence="7 8" key="1">
    <citation type="journal article" date="2019" name="Int. J. Syst. Evol. Microbiol.">
        <title>The Global Catalogue of Microorganisms (GCM) 10K type strain sequencing project: providing services to taxonomists for standard genome sequencing and annotation.</title>
        <authorList>
            <consortium name="The Broad Institute Genomics Platform"/>
            <consortium name="The Broad Institute Genome Sequencing Center for Infectious Disease"/>
            <person name="Wu L."/>
            <person name="Ma J."/>
        </authorList>
    </citation>
    <scope>NUCLEOTIDE SEQUENCE [LARGE SCALE GENOMIC DNA]</scope>
    <source>
        <strain evidence="7 8">CGMCC 1.10387</strain>
    </source>
</reference>
<protein>
    <submittedName>
        <fullName evidence="7">Rhomboid family intramembrane serine protease</fullName>
        <ecNumber evidence="7">3.4.21.-</ecNumber>
    </submittedName>
</protein>
<evidence type="ECO:0000256" key="2">
    <source>
        <dbReference type="ARBA" id="ARBA00022692"/>
    </source>
</evidence>
<feature type="transmembrane region" description="Helical" evidence="5">
    <location>
        <begin position="223"/>
        <end position="249"/>
    </location>
</feature>
<dbReference type="SUPFAM" id="SSF144091">
    <property type="entry name" value="Rhomboid-like"/>
    <property type="match status" value="1"/>
</dbReference>
<comment type="subcellular location">
    <subcellularLocation>
        <location evidence="1">Membrane</location>
        <topology evidence="1">Multi-pass membrane protein</topology>
    </subcellularLocation>
</comment>
<dbReference type="InterPro" id="IPR035952">
    <property type="entry name" value="Rhomboid-like_sf"/>
</dbReference>
<dbReference type="GO" id="GO:0006508">
    <property type="term" value="P:proteolysis"/>
    <property type="evidence" value="ECO:0007669"/>
    <property type="project" value="UniProtKB-KW"/>
</dbReference>
<dbReference type="Proteomes" id="UP001597092">
    <property type="component" value="Unassembled WGS sequence"/>
</dbReference>
<evidence type="ECO:0000256" key="5">
    <source>
        <dbReference type="SAM" id="Phobius"/>
    </source>
</evidence>
<keyword evidence="8" id="KW-1185">Reference proteome</keyword>
<keyword evidence="3 5" id="KW-1133">Transmembrane helix</keyword>
<feature type="transmembrane region" description="Helical" evidence="5">
    <location>
        <begin position="70"/>
        <end position="91"/>
    </location>
</feature>
<dbReference type="InterPro" id="IPR022764">
    <property type="entry name" value="Peptidase_S54_rhomboid_dom"/>
</dbReference>
<dbReference type="EC" id="3.4.21.-" evidence="7"/>
<feature type="domain" description="Peptidase S54 rhomboid" evidence="6">
    <location>
        <begin position="90"/>
        <end position="248"/>
    </location>
</feature>
<evidence type="ECO:0000256" key="3">
    <source>
        <dbReference type="ARBA" id="ARBA00022989"/>
    </source>
</evidence>
<evidence type="ECO:0000313" key="8">
    <source>
        <dbReference type="Proteomes" id="UP001597092"/>
    </source>
</evidence>
<keyword evidence="2 5" id="KW-0812">Transmembrane</keyword>
<feature type="transmembrane region" description="Helical" evidence="5">
    <location>
        <begin position="12"/>
        <end position="30"/>
    </location>
</feature>
<dbReference type="RefSeq" id="WP_256307538.1">
    <property type="nucleotide sequence ID" value="NZ_JANHAW010000002.1"/>
</dbReference>
<feature type="transmembrane region" description="Helical" evidence="5">
    <location>
        <begin position="261"/>
        <end position="280"/>
    </location>
</feature>
<name>A0ABD6DRS5_9EURY</name>
<evidence type="ECO:0000259" key="6">
    <source>
        <dbReference type="Pfam" id="PF01694"/>
    </source>
</evidence>
<keyword evidence="4 5" id="KW-0472">Membrane</keyword>
<dbReference type="Pfam" id="PF01694">
    <property type="entry name" value="Rhomboid"/>
    <property type="match status" value="1"/>
</dbReference>
<evidence type="ECO:0000313" key="7">
    <source>
        <dbReference type="EMBL" id="MFD1684987.1"/>
    </source>
</evidence>
<feature type="transmembrane region" description="Helical" evidence="5">
    <location>
        <begin position="42"/>
        <end position="64"/>
    </location>
</feature>
<feature type="transmembrane region" description="Helical" evidence="5">
    <location>
        <begin position="103"/>
        <end position="121"/>
    </location>
</feature>
<evidence type="ECO:0000256" key="4">
    <source>
        <dbReference type="ARBA" id="ARBA00023136"/>
    </source>
</evidence>
<evidence type="ECO:0000256" key="1">
    <source>
        <dbReference type="ARBA" id="ARBA00004141"/>
    </source>
</evidence>
<dbReference type="AlphaFoldDB" id="A0ABD6DRS5"/>